<protein>
    <submittedName>
        <fullName evidence="3">Y-box-binding protein 3</fullName>
    </submittedName>
</protein>
<dbReference type="SMART" id="SM00357">
    <property type="entry name" value="CSP"/>
    <property type="match status" value="1"/>
</dbReference>
<comment type="caution">
    <text evidence="3">The sequence shown here is derived from an EMBL/GenBank/DDBJ whole genome shotgun (WGS) entry which is preliminary data.</text>
</comment>
<dbReference type="InterPro" id="IPR011129">
    <property type="entry name" value="CSD"/>
</dbReference>
<feature type="compositionally biased region" description="Acidic residues" evidence="1">
    <location>
        <begin position="224"/>
        <end position="241"/>
    </location>
</feature>
<dbReference type="SUPFAM" id="SSF50249">
    <property type="entry name" value="Nucleic acid-binding proteins"/>
    <property type="match status" value="1"/>
</dbReference>
<dbReference type="InterPro" id="IPR012340">
    <property type="entry name" value="NA-bd_OB-fold"/>
</dbReference>
<dbReference type="GO" id="GO:0003676">
    <property type="term" value="F:nucleic acid binding"/>
    <property type="evidence" value="ECO:0007669"/>
    <property type="project" value="InterPro"/>
</dbReference>
<dbReference type="InterPro" id="IPR002059">
    <property type="entry name" value="CSP_DNA-bd"/>
</dbReference>
<proteinExistence type="predicted"/>
<evidence type="ECO:0000313" key="4">
    <source>
        <dbReference type="Proteomes" id="UP000324222"/>
    </source>
</evidence>
<dbReference type="Gene3D" id="2.40.50.140">
    <property type="entry name" value="Nucleic acid-binding proteins"/>
    <property type="match status" value="1"/>
</dbReference>
<dbReference type="Proteomes" id="UP000324222">
    <property type="component" value="Unassembled WGS sequence"/>
</dbReference>
<feature type="compositionally biased region" description="Polar residues" evidence="1">
    <location>
        <begin position="247"/>
        <end position="263"/>
    </location>
</feature>
<dbReference type="InterPro" id="IPR019844">
    <property type="entry name" value="CSD_CS"/>
</dbReference>
<evidence type="ECO:0000259" key="2">
    <source>
        <dbReference type="PROSITE" id="PS51857"/>
    </source>
</evidence>
<feature type="region of interest" description="Disordered" evidence="1">
    <location>
        <begin position="159"/>
        <end position="310"/>
    </location>
</feature>
<dbReference type="Pfam" id="PF00313">
    <property type="entry name" value="CSD"/>
    <property type="match status" value="1"/>
</dbReference>
<feature type="compositionally biased region" description="Basic and acidic residues" evidence="1">
    <location>
        <begin position="198"/>
        <end position="220"/>
    </location>
</feature>
<gene>
    <name evidence="3" type="primary">Ybx3_1</name>
    <name evidence="3" type="ORF">E2C01_004643</name>
</gene>
<evidence type="ECO:0000256" key="1">
    <source>
        <dbReference type="SAM" id="MobiDB-lite"/>
    </source>
</evidence>
<dbReference type="EMBL" id="VSRR010000190">
    <property type="protein sequence ID" value="MPC11966.1"/>
    <property type="molecule type" value="Genomic_DNA"/>
</dbReference>
<dbReference type="PROSITE" id="PS51857">
    <property type="entry name" value="CSD_2"/>
    <property type="match status" value="1"/>
</dbReference>
<dbReference type="PROSITE" id="PS00352">
    <property type="entry name" value="CSD_1"/>
    <property type="match status" value="1"/>
</dbReference>
<feature type="compositionally biased region" description="Basic and acidic residues" evidence="1">
    <location>
        <begin position="286"/>
        <end position="299"/>
    </location>
</feature>
<evidence type="ECO:0000313" key="3">
    <source>
        <dbReference type="EMBL" id="MPC11966.1"/>
    </source>
</evidence>
<dbReference type="AlphaFoldDB" id="A0A5B7CUI2"/>
<feature type="domain" description="CSD" evidence="2">
    <location>
        <begin position="18"/>
        <end position="84"/>
    </location>
</feature>
<sequence>MAPARSSNDDETTSLADHLPGRVKWYNIKAGYGFIENQQTREDVFIHVSGLTRSLKKDPPKESDEVVFNIYYGEKGPEARHVVKKNTSHTPLHPTARCTRNTAEAPELLEAKILACVFTAKAIAGADHRHLQSLIPLLLKHNGLPAIHVPLLALAPPRRQTQTLQRRSHPENIGTSARVEEAGEVEEEKDDGQSDNSTTERGKHAETAPKEEKHRAKEEACVDVTDEDGDEEEDDEDEEVDVLGSGSEETAPSPQATKQNRPSDPQPPSGKQDDGWVTKEKRRRRSHDDPYVLPKDRRTTTPSVALRESPTIARLRQENRSGRVEEDLLTGAYIHDGDRFVGFIKGYSKAGYMNYPYPKGSDQPVKRS</sequence>
<reference evidence="3 4" key="1">
    <citation type="submission" date="2019-05" db="EMBL/GenBank/DDBJ databases">
        <title>Another draft genome of Portunus trituberculatus and its Hox gene families provides insights of decapod evolution.</title>
        <authorList>
            <person name="Jeong J.-H."/>
            <person name="Song I."/>
            <person name="Kim S."/>
            <person name="Choi T."/>
            <person name="Kim D."/>
            <person name="Ryu S."/>
            <person name="Kim W."/>
        </authorList>
    </citation>
    <scope>NUCLEOTIDE SEQUENCE [LARGE SCALE GENOMIC DNA]</scope>
    <source>
        <tissue evidence="3">Muscle</tissue>
    </source>
</reference>
<dbReference type="InterPro" id="IPR050181">
    <property type="entry name" value="Cold_shock_domain"/>
</dbReference>
<dbReference type="CDD" id="cd04458">
    <property type="entry name" value="CSP_CDS"/>
    <property type="match status" value="1"/>
</dbReference>
<name>A0A5B7CUI2_PORTR</name>
<accession>A0A5B7CUI2</accession>
<keyword evidence="4" id="KW-1185">Reference proteome</keyword>
<dbReference type="OrthoDB" id="203339at2759"/>
<dbReference type="PRINTS" id="PR00050">
    <property type="entry name" value="COLDSHOCK"/>
</dbReference>
<organism evidence="3 4">
    <name type="scientific">Portunus trituberculatus</name>
    <name type="common">Swimming crab</name>
    <name type="synonym">Neptunus trituberculatus</name>
    <dbReference type="NCBI Taxonomy" id="210409"/>
    <lineage>
        <taxon>Eukaryota</taxon>
        <taxon>Metazoa</taxon>
        <taxon>Ecdysozoa</taxon>
        <taxon>Arthropoda</taxon>
        <taxon>Crustacea</taxon>
        <taxon>Multicrustacea</taxon>
        <taxon>Malacostraca</taxon>
        <taxon>Eumalacostraca</taxon>
        <taxon>Eucarida</taxon>
        <taxon>Decapoda</taxon>
        <taxon>Pleocyemata</taxon>
        <taxon>Brachyura</taxon>
        <taxon>Eubrachyura</taxon>
        <taxon>Portunoidea</taxon>
        <taxon>Portunidae</taxon>
        <taxon>Portuninae</taxon>
        <taxon>Portunus</taxon>
    </lineage>
</organism>
<dbReference type="PANTHER" id="PTHR11544">
    <property type="entry name" value="COLD SHOCK DOMAIN CONTAINING PROTEINS"/>
    <property type="match status" value="1"/>
</dbReference>